<name>A0A5C1YSA9_9PROT</name>
<sequence>MAEKILSAYERAVDDGLFNTDRAPAWAARDVGDLEARCAELERTRKGFETKAFPDDAIREEQVRWLNESVETLVSYVNDIWEKVQQEHDLLPFTQADQKHDELEAAA</sequence>
<evidence type="ECO:0000313" key="1">
    <source>
        <dbReference type="EMBL" id="QEO17827.1"/>
    </source>
</evidence>
<keyword evidence="2" id="KW-1185">Reference proteome</keyword>
<protein>
    <submittedName>
        <fullName evidence="1">Uncharacterized protein</fullName>
    </submittedName>
</protein>
<evidence type="ECO:0000313" key="2">
    <source>
        <dbReference type="Proteomes" id="UP000324536"/>
    </source>
</evidence>
<reference evidence="1 2" key="1">
    <citation type="submission" date="2019-09" db="EMBL/GenBank/DDBJ databases">
        <title>Genome sequencing of strain KACC 21233.</title>
        <authorList>
            <person name="Heo J."/>
            <person name="Kim S.-J."/>
            <person name="Kim J.-S."/>
            <person name="Hong S.-B."/>
            <person name="Kwon S.-W."/>
        </authorList>
    </citation>
    <scope>NUCLEOTIDE SEQUENCE [LARGE SCALE GENOMIC DNA]</scope>
    <source>
        <strain evidence="1 2">KACC 21233</strain>
    </source>
</reference>
<proteinExistence type="predicted"/>
<dbReference type="AlphaFoldDB" id="A0A5C1YSA9"/>
<dbReference type="KEGG" id="acek:FLP30_08865"/>
<organism evidence="1 2">
    <name type="scientific">Acetobacter vaccinii</name>
    <dbReference type="NCBI Taxonomy" id="2592655"/>
    <lineage>
        <taxon>Bacteria</taxon>
        <taxon>Pseudomonadati</taxon>
        <taxon>Pseudomonadota</taxon>
        <taxon>Alphaproteobacteria</taxon>
        <taxon>Acetobacterales</taxon>
        <taxon>Acetobacteraceae</taxon>
        <taxon>Acetobacter</taxon>
    </lineage>
</organism>
<gene>
    <name evidence="1" type="ORF">FLP30_08865</name>
</gene>
<dbReference type="RefSeq" id="WP_149279503.1">
    <property type="nucleotide sequence ID" value="NZ_CP043506.1"/>
</dbReference>
<accession>A0A5C1YSA9</accession>
<dbReference type="OrthoDB" id="7222901at2"/>
<dbReference type="EMBL" id="CP043506">
    <property type="protein sequence ID" value="QEO17827.1"/>
    <property type="molecule type" value="Genomic_DNA"/>
</dbReference>
<dbReference type="Proteomes" id="UP000324536">
    <property type="component" value="Chromosome"/>
</dbReference>